<organism evidence="1">
    <name type="scientific">Brassica cretica</name>
    <name type="common">Mustard</name>
    <dbReference type="NCBI Taxonomy" id="69181"/>
    <lineage>
        <taxon>Eukaryota</taxon>
        <taxon>Viridiplantae</taxon>
        <taxon>Streptophyta</taxon>
        <taxon>Embryophyta</taxon>
        <taxon>Tracheophyta</taxon>
        <taxon>Spermatophyta</taxon>
        <taxon>Magnoliopsida</taxon>
        <taxon>eudicotyledons</taxon>
        <taxon>Gunneridae</taxon>
        <taxon>Pentapetalae</taxon>
        <taxon>rosids</taxon>
        <taxon>malvids</taxon>
        <taxon>Brassicales</taxon>
        <taxon>Brassicaceae</taxon>
        <taxon>Brassiceae</taxon>
        <taxon>Brassica</taxon>
    </lineage>
</organism>
<dbReference type="EMBL" id="QGKY02001925">
    <property type="protein sequence ID" value="KAF2548902.1"/>
    <property type="molecule type" value="Genomic_DNA"/>
</dbReference>
<evidence type="ECO:0000313" key="1">
    <source>
        <dbReference type="EMBL" id="KAF2548902.1"/>
    </source>
</evidence>
<comment type="caution">
    <text evidence="1">The sequence shown here is derived from an EMBL/GenBank/DDBJ whole genome shotgun (WGS) entry which is preliminary data.</text>
</comment>
<sequence>MGDVGPSRYRHSFLLFQGSVLEPAPISIPGVLGRSLGGDTWLVLCRGPHLKVGGEYQAKDDSMIQYLAVAQLLIKKFKSCKLTQIPREQN</sequence>
<protein>
    <submittedName>
        <fullName evidence="1">Uncharacterized protein</fullName>
    </submittedName>
</protein>
<gene>
    <name evidence="1" type="ORF">F2Q70_00021514</name>
</gene>
<dbReference type="AlphaFoldDB" id="A0A8S9GY44"/>
<name>A0A8S9GY44_BRACR</name>
<proteinExistence type="predicted"/>
<accession>A0A8S9GY44</accession>
<reference evidence="1" key="1">
    <citation type="submission" date="2019-12" db="EMBL/GenBank/DDBJ databases">
        <title>Genome sequencing and annotation of Brassica cretica.</title>
        <authorList>
            <person name="Studholme D.J."/>
            <person name="Sarris P.F."/>
        </authorList>
    </citation>
    <scope>NUCLEOTIDE SEQUENCE</scope>
    <source>
        <strain evidence="1">PFS-102/07</strain>
        <tissue evidence="1">Leaf</tissue>
    </source>
</reference>